<dbReference type="Proteomes" id="UP001160148">
    <property type="component" value="Unassembled WGS sequence"/>
</dbReference>
<proteinExistence type="predicted"/>
<comment type="caution">
    <text evidence="2">The sequence shown here is derived from an EMBL/GenBank/DDBJ whole genome shotgun (WGS) entry which is preliminary data.</text>
</comment>
<accession>A0AAV0W496</accession>
<evidence type="ECO:0000313" key="2">
    <source>
        <dbReference type="EMBL" id="CAI6350628.1"/>
    </source>
</evidence>
<feature type="chain" id="PRO_5043538766" evidence="1">
    <location>
        <begin position="29"/>
        <end position="421"/>
    </location>
</feature>
<keyword evidence="3" id="KW-1185">Reference proteome</keyword>
<organism evidence="2 3">
    <name type="scientific">Macrosiphum euphorbiae</name>
    <name type="common">potato aphid</name>
    <dbReference type="NCBI Taxonomy" id="13131"/>
    <lineage>
        <taxon>Eukaryota</taxon>
        <taxon>Metazoa</taxon>
        <taxon>Ecdysozoa</taxon>
        <taxon>Arthropoda</taxon>
        <taxon>Hexapoda</taxon>
        <taxon>Insecta</taxon>
        <taxon>Pterygota</taxon>
        <taxon>Neoptera</taxon>
        <taxon>Paraneoptera</taxon>
        <taxon>Hemiptera</taxon>
        <taxon>Sternorrhyncha</taxon>
        <taxon>Aphidomorpha</taxon>
        <taxon>Aphidoidea</taxon>
        <taxon>Aphididae</taxon>
        <taxon>Macrosiphini</taxon>
        <taxon>Macrosiphum</taxon>
    </lineage>
</organism>
<sequence length="421" mass="46684">MKYLTYFATCHCFALVVSFDVFSHISSAFNVIGDEFSKVPNSVNIGIDAIGNEFSKVPNTVNTGFNAISNEFSKVPNTVNTGIHAMGNEFSKVPNSVNIGIDAIGNEFSKVPNTVNTGFNAISNEFSKVPNTMNIGFNAVGHEISKVPKFLSDVGCSDIVTGIVISLLIECNPHAFISDTLDTEDVIMMNTCKSIEIASLALPLIADLATSPVQVICTVWVEDRLDVYSHLKGIDVQTEPFGTNVINNDELFYNLSKLNDQYCNNDCHLDDYEFIKPDEQNEPPADTTSSPTDDVGARFKRGIFGKALSTSTKDFAKKFVIKIAPKFFMKNGVPSPMAFRGIRGPVSIKMATKISVMILNIIEKRLGKIENLYDIFVLTKTVPTTFTKKYYVNNPRHFGRVAAKNFQRELMNKEWKLLHLH</sequence>
<evidence type="ECO:0000256" key="1">
    <source>
        <dbReference type="SAM" id="SignalP"/>
    </source>
</evidence>
<gene>
    <name evidence="2" type="ORF">MEUPH1_LOCUS7067</name>
</gene>
<name>A0AAV0W496_9HEMI</name>
<feature type="signal peptide" evidence="1">
    <location>
        <begin position="1"/>
        <end position="28"/>
    </location>
</feature>
<evidence type="ECO:0000313" key="3">
    <source>
        <dbReference type="Proteomes" id="UP001160148"/>
    </source>
</evidence>
<keyword evidence="1" id="KW-0732">Signal</keyword>
<dbReference type="AlphaFoldDB" id="A0AAV0W496"/>
<dbReference type="EMBL" id="CARXXK010000001">
    <property type="protein sequence ID" value="CAI6350628.1"/>
    <property type="molecule type" value="Genomic_DNA"/>
</dbReference>
<reference evidence="2 3" key="1">
    <citation type="submission" date="2023-01" db="EMBL/GenBank/DDBJ databases">
        <authorList>
            <person name="Whitehead M."/>
        </authorList>
    </citation>
    <scope>NUCLEOTIDE SEQUENCE [LARGE SCALE GENOMIC DNA]</scope>
</reference>
<protein>
    <submittedName>
        <fullName evidence="2">Uncharacterized protein</fullName>
    </submittedName>
</protein>